<name>A0ABS0IM68_9BACT</name>
<dbReference type="EMBL" id="JADQDQ010000013">
    <property type="protein sequence ID" value="MBF9239460.1"/>
    <property type="molecule type" value="Genomic_DNA"/>
</dbReference>
<organism evidence="1 2">
    <name type="scientific">Hymenobacter jeongseonensis</name>
    <dbReference type="NCBI Taxonomy" id="2791027"/>
    <lineage>
        <taxon>Bacteria</taxon>
        <taxon>Pseudomonadati</taxon>
        <taxon>Bacteroidota</taxon>
        <taxon>Cytophagia</taxon>
        <taxon>Cytophagales</taxon>
        <taxon>Hymenobacteraceae</taxon>
        <taxon>Hymenobacter</taxon>
    </lineage>
</organism>
<dbReference type="Proteomes" id="UP000597617">
    <property type="component" value="Unassembled WGS sequence"/>
</dbReference>
<comment type="caution">
    <text evidence="1">The sequence shown here is derived from an EMBL/GenBank/DDBJ whole genome shotgun (WGS) entry which is preliminary data.</text>
</comment>
<accession>A0ABS0IM68</accession>
<sequence length="222" mass="24994">MPKGDQKHRVMRKRTLDEPGYYAFASVVGQQRHFNVQTAKLLAAYGFEPLRLLDGQGRPQPPQLPSEEILEWIIEQSNCPMTQLRAFVDVGGDELPDQTPWGRIAAGLVSTTEASLRRWGDANHFTPQLLRNYCGPEGQALDVQAMVLSHESQPVEPGQLWEFIVAHPRGQQSYRPQTIGHRLAEAFQRSAGFRLTYHYAADLLRLIDGRQPAPAGEEEPPF</sequence>
<proteinExistence type="predicted"/>
<protein>
    <recommendedName>
        <fullName evidence="3">DUF4276 family protein</fullName>
    </recommendedName>
</protein>
<keyword evidence="2" id="KW-1185">Reference proteome</keyword>
<evidence type="ECO:0000313" key="2">
    <source>
        <dbReference type="Proteomes" id="UP000597617"/>
    </source>
</evidence>
<evidence type="ECO:0008006" key="3">
    <source>
        <dbReference type="Google" id="ProtNLM"/>
    </source>
</evidence>
<reference evidence="1 2" key="1">
    <citation type="submission" date="2020-11" db="EMBL/GenBank/DDBJ databases">
        <authorList>
            <person name="Kim M.K."/>
        </authorList>
    </citation>
    <scope>NUCLEOTIDE SEQUENCE [LARGE SCALE GENOMIC DNA]</scope>
    <source>
        <strain evidence="1 2">BT683</strain>
    </source>
</reference>
<evidence type="ECO:0000313" key="1">
    <source>
        <dbReference type="EMBL" id="MBF9239460.1"/>
    </source>
</evidence>
<dbReference type="RefSeq" id="WP_196283812.1">
    <property type="nucleotide sequence ID" value="NZ_JADQDQ010000013.1"/>
</dbReference>
<gene>
    <name evidence="1" type="ORF">I2I05_18855</name>
</gene>